<protein>
    <submittedName>
        <fullName evidence="2">Uncharacterized protein</fullName>
    </submittedName>
</protein>
<organism evidence="1 2">
    <name type="scientific">Panagrolaimus sp. JU765</name>
    <dbReference type="NCBI Taxonomy" id="591449"/>
    <lineage>
        <taxon>Eukaryota</taxon>
        <taxon>Metazoa</taxon>
        <taxon>Ecdysozoa</taxon>
        <taxon>Nematoda</taxon>
        <taxon>Chromadorea</taxon>
        <taxon>Rhabditida</taxon>
        <taxon>Tylenchina</taxon>
        <taxon>Panagrolaimomorpha</taxon>
        <taxon>Panagrolaimoidea</taxon>
        <taxon>Panagrolaimidae</taxon>
        <taxon>Panagrolaimus</taxon>
    </lineage>
</organism>
<dbReference type="Proteomes" id="UP000887576">
    <property type="component" value="Unplaced"/>
</dbReference>
<dbReference type="WBParaSite" id="JU765_v2.g4041.t1">
    <property type="protein sequence ID" value="JU765_v2.g4041.t1"/>
    <property type="gene ID" value="JU765_v2.g4041"/>
</dbReference>
<reference evidence="2" key="1">
    <citation type="submission" date="2022-11" db="UniProtKB">
        <authorList>
            <consortium name="WormBaseParasite"/>
        </authorList>
    </citation>
    <scope>IDENTIFICATION</scope>
</reference>
<proteinExistence type="predicted"/>
<evidence type="ECO:0000313" key="1">
    <source>
        <dbReference type="Proteomes" id="UP000887576"/>
    </source>
</evidence>
<accession>A0AC34R6V1</accession>
<name>A0AC34R6V1_9BILA</name>
<sequence>WAVPAELKWKEIFDHFLHDELGFSEDGPIDQNQVKRAWERLSTSVEKIKVLKHIQIDDRLERIPDVYSEWSSSYYASVTEYWHLCLTTPHHPIHRLINGLVEIFCCSYNNIGTHAIMYDSAILEFLSLIGRTYTVFQYIFPNLPPVDQMYQNIPDISRTDEEKEFAISSSSSSENGSI</sequence>
<evidence type="ECO:0000313" key="2">
    <source>
        <dbReference type="WBParaSite" id="JU765_v2.g4041.t1"/>
    </source>
</evidence>